<feature type="region of interest" description="Disordered" evidence="1">
    <location>
        <begin position="1"/>
        <end position="27"/>
    </location>
</feature>
<feature type="transmembrane region" description="Helical" evidence="2">
    <location>
        <begin position="68"/>
        <end position="89"/>
    </location>
</feature>
<dbReference type="Gene3D" id="3.55.50.30">
    <property type="match status" value="1"/>
</dbReference>
<dbReference type="InterPro" id="IPR032508">
    <property type="entry name" value="FecR_C"/>
</dbReference>
<keyword evidence="2" id="KW-1133">Transmembrane helix</keyword>
<dbReference type="EMBL" id="SODV01000001">
    <property type="protein sequence ID" value="TDW99814.1"/>
    <property type="molecule type" value="Genomic_DNA"/>
</dbReference>
<dbReference type="InterPro" id="IPR012373">
    <property type="entry name" value="Ferrdict_sens_TM"/>
</dbReference>
<evidence type="ECO:0000313" key="6">
    <source>
        <dbReference type="Proteomes" id="UP000294498"/>
    </source>
</evidence>
<evidence type="ECO:0000259" key="3">
    <source>
        <dbReference type="Pfam" id="PF04773"/>
    </source>
</evidence>
<keyword evidence="2" id="KW-0472">Membrane</keyword>
<reference evidence="5 6" key="1">
    <citation type="submission" date="2019-03" db="EMBL/GenBank/DDBJ databases">
        <title>Genomic Encyclopedia of Type Strains, Phase IV (KMG-IV): sequencing the most valuable type-strain genomes for metagenomic binning, comparative biology and taxonomic classification.</title>
        <authorList>
            <person name="Goeker M."/>
        </authorList>
    </citation>
    <scope>NUCLEOTIDE SEQUENCE [LARGE SCALE GENOMIC DNA]</scope>
    <source>
        <strain evidence="5 6">DSM 100059</strain>
    </source>
</reference>
<keyword evidence="2" id="KW-0812">Transmembrane</keyword>
<evidence type="ECO:0000256" key="2">
    <source>
        <dbReference type="SAM" id="Phobius"/>
    </source>
</evidence>
<evidence type="ECO:0000256" key="1">
    <source>
        <dbReference type="SAM" id="MobiDB-lite"/>
    </source>
</evidence>
<dbReference type="InterPro" id="IPR006860">
    <property type="entry name" value="FecR"/>
</dbReference>
<dbReference type="Pfam" id="PF04773">
    <property type="entry name" value="FecR"/>
    <property type="match status" value="1"/>
</dbReference>
<comment type="caution">
    <text evidence="5">The sequence shown here is derived from an EMBL/GenBank/DDBJ whole genome shotgun (WGS) entry which is preliminary data.</text>
</comment>
<name>A0A4R8DQX4_9BACT</name>
<dbReference type="OrthoDB" id="1097347at2"/>
<dbReference type="AlphaFoldDB" id="A0A4R8DQX4"/>
<dbReference type="Gene3D" id="2.60.120.1440">
    <property type="match status" value="1"/>
</dbReference>
<evidence type="ECO:0000259" key="4">
    <source>
        <dbReference type="Pfam" id="PF16344"/>
    </source>
</evidence>
<sequence>MSEKQYSDPNEGPPFDDPSSSLEERMKDPVFLQTQLDAYEKARTETREAYEELLRRIRLTPTRKINPLYYYVSGAAAAVLLVVTGYFFLHASRQAPPLAYTAAKGQQTHVVLPDGSQVWLNSGSRLTYTARTGVTRQATLDGEAYFEVAPDKTAPFHLSAGRTETVVLGTAFDVKAYRGESVSITLLQGSVRVDYLSKNMLLQPGQTVLARADTFARQNSPDTSSVLAWKEGFFYFNGTLDEVARELAHWYDVDVTLRKGMVFKDTVISTTPRNLPLDSVLRRINELGAGHLRREGRTLDVMP</sequence>
<keyword evidence="6" id="KW-1185">Reference proteome</keyword>
<dbReference type="Proteomes" id="UP000294498">
    <property type="component" value="Unassembled WGS sequence"/>
</dbReference>
<dbReference type="PANTHER" id="PTHR30273:SF2">
    <property type="entry name" value="PROTEIN FECR"/>
    <property type="match status" value="1"/>
</dbReference>
<organism evidence="5 6">
    <name type="scientific">Dinghuibacter silviterrae</name>
    <dbReference type="NCBI Taxonomy" id="1539049"/>
    <lineage>
        <taxon>Bacteria</taxon>
        <taxon>Pseudomonadati</taxon>
        <taxon>Bacteroidota</taxon>
        <taxon>Chitinophagia</taxon>
        <taxon>Chitinophagales</taxon>
        <taxon>Chitinophagaceae</taxon>
        <taxon>Dinghuibacter</taxon>
    </lineage>
</organism>
<protein>
    <submittedName>
        <fullName evidence="5">FecR family protein</fullName>
    </submittedName>
</protein>
<dbReference type="GO" id="GO:0016989">
    <property type="term" value="F:sigma factor antagonist activity"/>
    <property type="evidence" value="ECO:0007669"/>
    <property type="project" value="TreeGrafter"/>
</dbReference>
<accession>A0A4R8DQX4</accession>
<feature type="domain" description="Protein FecR C-terminal" evidence="4">
    <location>
        <begin position="237"/>
        <end position="299"/>
    </location>
</feature>
<feature type="domain" description="FecR protein" evidence="3">
    <location>
        <begin position="100"/>
        <end position="192"/>
    </location>
</feature>
<dbReference type="RefSeq" id="WP_133990834.1">
    <property type="nucleotide sequence ID" value="NZ_SODV01000001.1"/>
</dbReference>
<proteinExistence type="predicted"/>
<dbReference type="PANTHER" id="PTHR30273">
    <property type="entry name" value="PERIPLASMIC SIGNAL SENSOR AND SIGMA FACTOR ACTIVATOR FECR-RELATED"/>
    <property type="match status" value="1"/>
</dbReference>
<gene>
    <name evidence="5" type="ORF">EDB95_0826</name>
</gene>
<dbReference type="Pfam" id="PF16344">
    <property type="entry name" value="FecR_C"/>
    <property type="match status" value="1"/>
</dbReference>
<evidence type="ECO:0000313" key="5">
    <source>
        <dbReference type="EMBL" id="TDW99814.1"/>
    </source>
</evidence>